<organism evidence="1">
    <name type="scientific">marine sediment metagenome</name>
    <dbReference type="NCBI Taxonomy" id="412755"/>
    <lineage>
        <taxon>unclassified sequences</taxon>
        <taxon>metagenomes</taxon>
        <taxon>ecological metagenomes</taxon>
    </lineage>
</organism>
<comment type="caution">
    <text evidence="1">The sequence shown here is derived from an EMBL/GenBank/DDBJ whole genome shotgun (WGS) entry which is preliminary data.</text>
</comment>
<feature type="non-terminal residue" evidence="1">
    <location>
        <position position="1"/>
    </location>
</feature>
<proteinExistence type="predicted"/>
<name>X1Q2X5_9ZZZZ</name>
<gene>
    <name evidence="1" type="ORF">S06H3_62534</name>
</gene>
<reference evidence="1" key="1">
    <citation type="journal article" date="2014" name="Front. Microbiol.">
        <title>High frequency of phylogenetically diverse reductive dehalogenase-homologous genes in deep subseafloor sedimentary metagenomes.</title>
        <authorList>
            <person name="Kawai M."/>
            <person name="Futagami T."/>
            <person name="Toyoda A."/>
            <person name="Takaki Y."/>
            <person name="Nishi S."/>
            <person name="Hori S."/>
            <person name="Arai W."/>
            <person name="Tsubouchi T."/>
            <person name="Morono Y."/>
            <person name="Uchiyama I."/>
            <person name="Ito T."/>
            <person name="Fujiyama A."/>
            <person name="Inagaki F."/>
            <person name="Takami H."/>
        </authorList>
    </citation>
    <scope>NUCLEOTIDE SEQUENCE</scope>
    <source>
        <strain evidence="1">Expedition CK06-06</strain>
    </source>
</reference>
<accession>X1Q2X5</accession>
<dbReference type="AlphaFoldDB" id="X1Q2X5"/>
<evidence type="ECO:0000313" key="1">
    <source>
        <dbReference type="EMBL" id="GAI49101.1"/>
    </source>
</evidence>
<dbReference type="EMBL" id="BARV01041263">
    <property type="protein sequence ID" value="GAI49101.1"/>
    <property type="molecule type" value="Genomic_DNA"/>
</dbReference>
<sequence length="33" mass="3732">LKVAGWQLNDWLGAILSLEGDMTLCLDRHAVRH</sequence>
<protein>
    <submittedName>
        <fullName evidence="1">Uncharacterized protein</fullName>
    </submittedName>
</protein>